<keyword evidence="1" id="KW-0472">Membrane</keyword>
<feature type="transmembrane region" description="Helical" evidence="1">
    <location>
        <begin position="16"/>
        <end position="35"/>
    </location>
</feature>
<reference evidence="2 3" key="1">
    <citation type="submission" date="2014-02" db="EMBL/GenBank/DDBJ databases">
        <title>Genome sequence of Xanthomonas axonopodis DSM 3585 (T).</title>
        <authorList>
            <person name="Midha S."/>
            <person name="Patil P.B."/>
        </authorList>
    </citation>
    <scope>NUCLEOTIDE SEQUENCE [LARGE SCALE GENOMIC DNA]</scope>
    <source>
        <strain evidence="2 3">DSM 3585</strain>
    </source>
</reference>
<evidence type="ECO:0008006" key="4">
    <source>
        <dbReference type="Google" id="ProtNLM"/>
    </source>
</evidence>
<organism evidence="2 3">
    <name type="scientific">Xanthomonas axonopodis</name>
    <dbReference type="NCBI Taxonomy" id="53413"/>
    <lineage>
        <taxon>Bacteria</taxon>
        <taxon>Pseudomonadati</taxon>
        <taxon>Pseudomonadota</taxon>
        <taxon>Gammaproteobacteria</taxon>
        <taxon>Lysobacterales</taxon>
        <taxon>Lysobacteraceae</taxon>
        <taxon>Xanthomonas</taxon>
    </lineage>
</organism>
<dbReference type="PATRIC" id="fig|53413.25.peg.3038"/>
<sequence length="170" mass="18540">MPHTTWQQAVRQVDTLLTTAIATLLLTACMAAWAYRSPGHLALWLAQSAATLGVLLHLCLSMRLARLLVWVFAARKRVQAGGKRTAQALQVRSTILHAGVVVLVVWLWTLGALGLPLSLPLMVTFPDAGRLLVVMIGVLLMQRIAIRHICRRLADALVAAEQTAQRTLVA</sequence>
<accession>A0A0P6VWX7</accession>
<gene>
    <name evidence="2" type="ORF">XAXN_03445</name>
</gene>
<feature type="transmembrane region" description="Helical" evidence="1">
    <location>
        <begin position="128"/>
        <end position="146"/>
    </location>
</feature>
<evidence type="ECO:0000256" key="1">
    <source>
        <dbReference type="SAM" id="Phobius"/>
    </source>
</evidence>
<protein>
    <recommendedName>
        <fullName evidence="4">Transmembrane protein</fullName>
    </recommendedName>
</protein>
<proteinExistence type="predicted"/>
<dbReference type="Proteomes" id="UP000054035">
    <property type="component" value="Unassembled WGS sequence"/>
</dbReference>
<name>A0A0P6VWX7_9XANT</name>
<evidence type="ECO:0000313" key="2">
    <source>
        <dbReference type="EMBL" id="KPL50107.1"/>
    </source>
</evidence>
<feature type="transmembrane region" description="Helical" evidence="1">
    <location>
        <begin position="95"/>
        <end position="116"/>
    </location>
</feature>
<dbReference type="AlphaFoldDB" id="A0A0P6VWX7"/>
<comment type="caution">
    <text evidence="2">The sequence shown here is derived from an EMBL/GenBank/DDBJ whole genome shotgun (WGS) entry which is preliminary data.</text>
</comment>
<dbReference type="EMBL" id="JFAQ01000033">
    <property type="protein sequence ID" value="KPL50107.1"/>
    <property type="molecule type" value="Genomic_DNA"/>
</dbReference>
<feature type="transmembrane region" description="Helical" evidence="1">
    <location>
        <begin position="41"/>
        <end position="74"/>
    </location>
</feature>
<evidence type="ECO:0000313" key="3">
    <source>
        <dbReference type="Proteomes" id="UP000054035"/>
    </source>
</evidence>
<keyword evidence="1" id="KW-1133">Transmembrane helix</keyword>
<keyword evidence="1" id="KW-0812">Transmembrane</keyword>